<evidence type="ECO:0000259" key="6">
    <source>
        <dbReference type="PROSITE" id="PS51352"/>
    </source>
</evidence>
<dbReference type="Pfam" id="PF00578">
    <property type="entry name" value="AhpC-TSA"/>
    <property type="match status" value="1"/>
</dbReference>
<dbReference type="Proteomes" id="UP000646484">
    <property type="component" value="Unassembled WGS sequence"/>
</dbReference>
<accession>A0ABR7CWQ4</accession>
<evidence type="ECO:0000256" key="2">
    <source>
        <dbReference type="ARBA" id="ARBA00022748"/>
    </source>
</evidence>
<dbReference type="InterPro" id="IPR017937">
    <property type="entry name" value="Thioredoxin_CS"/>
</dbReference>
<evidence type="ECO:0000313" key="8">
    <source>
        <dbReference type="Proteomes" id="UP000646484"/>
    </source>
</evidence>
<dbReference type="Gene3D" id="3.40.30.10">
    <property type="entry name" value="Glutaredoxin"/>
    <property type="match status" value="1"/>
</dbReference>
<name>A0ABR7CWQ4_9BACT</name>
<dbReference type="PANTHER" id="PTHR42852:SF6">
    <property type="entry name" value="THIOL:DISULFIDE INTERCHANGE PROTEIN DSBE"/>
    <property type="match status" value="1"/>
</dbReference>
<dbReference type="PROSITE" id="PS00194">
    <property type="entry name" value="THIOREDOXIN_1"/>
    <property type="match status" value="1"/>
</dbReference>
<evidence type="ECO:0000256" key="3">
    <source>
        <dbReference type="ARBA" id="ARBA00023157"/>
    </source>
</evidence>
<dbReference type="InterPro" id="IPR050553">
    <property type="entry name" value="Thioredoxin_ResA/DsbE_sf"/>
</dbReference>
<dbReference type="CDD" id="cd02966">
    <property type="entry name" value="TlpA_like_family"/>
    <property type="match status" value="1"/>
</dbReference>
<feature type="chain" id="PRO_5047327015" evidence="5">
    <location>
        <begin position="24"/>
        <end position="472"/>
    </location>
</feature>
<organism evidence="7 8">
    <name type="scientific">Butyricimonas hominis</name>
    <dbReference type="NCBI Taxonomy" id="2763032"/>
    <lineage>
        <taxon>Bacteria</taxon>
        <taxon>Pseudomonadati</taxon>
        <taxon>Bacteroidota</taxon>
        <taxon>Bacteroidia</taxon>
        <taxon>Bacteroidales</taxon>
        <taxon>Odoribacteraceae</taxon>
        <taxon>Butyricimonas</taxon>
    </lineage>
</organism>
<evidence type="ECO:0000256" key="4">
    <source>
        <dbReference type="ARBA" id="ARBA00023284"/>
    </source>
</evidence>
<evidence type="ECO:0000313" key="7">
    <source>
        <dbReference type="EMBL" id="MBC5619590.1"/>
    </source>
</evidence>
<keyword evidence="2" id="KW-0201">Cytochrome c-type biogenesis</keyword>
<keyword evidence="4" id="KW-0676">Redox-active center</keyword>
<keyword evidence="5" id="KW-0732">Signal</keyword>
<protein>
    <submittedName>
        <fullName evidence="7">TlpA family protein disulfide reductase</fullName>
    </submittedName>
</protein>
<comment type="caution">
    <text evidence="7">The sequence shown here is derived from an EMBL/GenBank/DDBJ whole genome shotgun (WGS) entry which is preliminary data.</text>
</comment>
<gene>
    <name evidence="7" type="ORF">H8S64_00600</name>
</gene>
<comment type="subcellular location">
    <subcellularLocation>
        <location evidence="1">Cell envelope</location>
    </subcellularLocation>
</comment>
<dbReference type="InterPro" id="IPR036249">
    <property type="entry name" value="Thioredoxin-like_sf"/>
</dbReference>
<evidence type="ECO:0000256" key="5">
    <source>
        <dbReference type="SAM" id="SignalP"/>
    </source>
</evidence>
<feature type="domain" description="Thioredoxin" evidence="6">
    <location>
        <begin position="330"/>
        <end position="472"/>
    </location>
</feature>
<dbReference type="PROSITE" id="PS51352">
    <property type="entry name" value="THIOREDOXIN_2"/>
    <property type="match status" value="1"/>
</dbReference>
<dbReference type="RefSeq" id="WP_186974571.1">
    <property type="nucleotide sequence ID" value="NZ_JACOOH010000001.1"/>
</dbReference>
<dbReference type="PANTHER" id="PTHR42852">
    <property type="entry name" value="THIOL:DISULFIDE INTERCHANGE PROTEIN DSBE"/>
    <property type="match status" value="1"/>
</dbReference>
<evidence type="ECO:0000256" key="1">
    <source>
        <dbReference type="ARBA" id="ARBA00004196"/>
    </source>
</evidence>
<feature type="signal peptide" evidence="5">
    <location>
        <begin position="1"/>
        <end position="23"/>
    </location>
</feature>
<reference evidence="7 8" key="1">
    <citation type="submission" date="2020-08" db="EMBL/GenBank/DDBJ databases">
        <title>Genome public.</title>
        <authorList>
            <person name="Liu C."/>
            <person name="Sun Q."/>
        </authorList>
    </citation>
    <scope>NUCLEOTIDE SEQUENCE [LARGE SCALE GENOMIC DNA]</scope>
    <source>
        <strain evidence="7 8">NSJ-56</strain>
    </source>
</reference>
<proteinExistence type="predicted"/>
<dbReference type="InterPro" id="IPR013766">
    <property type="entry name" value="Thioredoxin_domain"/>
</dbReference>
<dbReference type="SUPFAM" id="SSF52833">
    <property type="entry name" value="Thioredoxin-like"/>
    <property type="match status" value="1"/>
</dbReference>
<keyword evidence="3" id="KW-1015">Disulfide bond</keyword>
<sequence>MRRIGVLLALLSCCAFLCPGLWAGEKGKRRIQSREQSVFAEVKGLVSRDKMQEVGLYEAVDGGETLISKTRVGANGWYGFAVEVATPGFYTVGGEKTSERIRVYLEAGMNAEVNILEDSLVITSRNSPENLLLAEWEGLFEPVRRRVDHMDYIFFTYKELFPYYMEFLPQTEAFKSKIHCRNRSFAELLKQTVDYDVEYFALRALTAIKIDRVVRKGCRPTLDEYPVYYKTLVTKDKLKNADLLKQPYGTDYLEKYTTLALQLENRKSTIADQLRWVPCDLLKAEIVLRHAGRAKTYEKYDEIVTYFARYLTTESHHRRMDELSAKLYVGNKGDKAANFTYPDRNGKMVSLSDFKGKIVVVDVWATWCGPCRKEIPALIKLEKEMHGKDVVFIGVSVDEKKDHQKWLEVLDKEGLEGVQLFADGWSQIVKDYKIKGIPRFMVFDREGNVIMIDAPRPSEPALKALLERELDK</sequence>
<dbReference type="EMBL" id="JACOOH010000001">
    <property type="protein sequence ID" value="MBC5619590.1"/>
    <property type="molecule type" value="Genomic_DNA"/>
</dbReference>
<keyword evidence="8" id="KW-1185">Reference proteome</keyword>
<dbReference type="InterPro" id="IPR000866">
    <property type="entry name" value="AhpC/TSA"/>
</dbReference>